<sequence length="56" mass="6206">MVICEGRKLGRKDTLSSRSPGSPLTIHHELLPTTQGVITQLDVQRPDKTFHLPATK</sequence>
<feature type="compositionally biased region" description="Basic and acidic residues" evidence="1">
    <location>
        <begin position="1"/>
        <end position="15"/>
    </location>
</feature>
<proteinExistence type="predicted"/>
<evidence type="ECO:0000256" key="1">
    <source>
        <dbReference type="SAM" id="MobiDB-lite"/>
    </source>
</evidence>
<organism evidence="2">
    <name type="scientific">Anguilla anguilla</name>
    <name type="common">European freshwater eel</name>
    <name type="synonym">Muraena anguilla</name>
    <dbReference type="NCBI Taxonomy" id="7936"/>
    <lineage>
        <taxon>Eukaryota</taxon>
        <taxon>Metazoa</taxon>
        <taxon>Chordata</taxon>
        <taxon>Craniata</taxon>
        <taxon>Vertebrata</taxon>
        <taxon>Euteleostomi</taxon>
        <taxon>Actinopterygii</taxon>
        <taxon>Neopterygii</taxon>
        <taxon>Teleostei</taxon>
        <taxon>Anguilliformes</taxon>
        <taxon>Anguillidae</taxon>
        <taxon>Anguilla</taxon>
    </lineage>
</organism>
<feature type="region of interest" description="Disordered" evidence="1">
    <location>
        <begin position="1"/>
        <end position="27"/>
    </location>
</feature>
<accession>A0A0E9T552</accession>
<reference evidence="2" key="2">
    <citation type="journal article" date="2015" name="Fish Shellfish Immunol.">
        <title>Early steps in the European eel (Anguilla anguilla)-Vibrio vulnificus interaction in the gills: Role of the RtxA13 toxin.</title>
        <authorList>
            <person name="Callol A."/>
            <person name="Pajuelo D."/>
            <person name="Ebbesson L."/>
            <person name="Teles M."/>
            <person name="MacKenzie S."/>
            <person name="Amaro C."/>
        </authorList>
    </citation>
    <scope>NUCLEOTIDE SEQUENCE</scope>
</reference>
<dbReference type="AlphaFoldDB" id="A0A0E9T552"/>
<dbReference type="EMBL" id="GBXM01059806">
    <property type="protein sequence ID" value="JAH48771.1"/>
    <property type="molecule type" value="Transcribed_RNA"/>
</dbReference>
<reference evidence="2" key="1">
    <citation type="submission" date="2014-11" db="EMBL/GenBank/DDBJ databases">
        <authorList>
            <person name="Amaro Gonzalez C."/>
        </authorList>
    </citation>
    <scope>NUCLEOTIDE SEQUENCE</scope>
</reference>
<evidence type="ECO:0000313" key="2">
    <source>
        <dbReference type="EMBL" id="JAH48771.1"/>
    </source>
</evidence>
<name>A0A0E9T552_ANGAN</name>
<protein>
    <submittedName>
        <fullName evidence="2">Uncharacterized protein</fullName>
    </submittedName>
</protein>